<evidence type="ECO:0000313" key="3">
    <source>
        <dbReference type="Proteomes" id="UP000291117"/>
    </source>
</evidence>
<dbReference type="OrthoDB" id="8684708at2"/>
<accession>A0A4U1G6L3</accession>
<dbReference type="Proteomes" id="UP000291117">
    <property type="component" value="Unassembled WGS sequence"/>
</dbReference>
<reference evidence="2 4" key="2">
    <citation type="submission" date="2019-04" db="EMBL/GenBank/DDBJ databases">
        <title>Pedobacter sp. RP-1-16 sp. nov., isolated from Arctic soil.</title>
        <authorList>
            <person name="Dahal R.H."/>
            <person name="Kim D.-U."/>
        </authorList>
    </citation>
    <scope>NUCLEOTIDE SEQUENCE [LARGE SCALE GENOMIC DNA]</scope>
    <source>
        <strain evidence="2 4">RP-1-16</strain>
    </source>
</reference>
<proteinExistence type="predicted"/>
<keyword evidence="3" id="KW-1185">Reference proteome</keyword>
<evidence type="ECO:0000313" key="2">
    <source>
        <dbReference type="EMBL" id="TKC58499.1"/>
    </source>
</evidence>
<dbReference type="RefSeq" id="WP_131612903.1">
    <property type="nucleotide sequence ID" value="NZ_SJSM01000040.1"/>
</dbReference>
<comment type="caution">
    <text evidence="1">The sequence shown here is derived from an EMBL/GenBank/DDBJ whole genome shotgun (WGS) entry which is preliminary data.</text>
</comment>
<dbReference type="EMBL" id="SJSM01000040">
    <property type="protein sequence ID" value="TCC82680.1"/>
    <property type="molecule type" value="Genomic_DNA"/>
</dbReference>
<dbReference type="Proteomes" id="UP000309594">
    <property type="component" value="Unassembled WGS sequence"/>
</dbReference>
<gene>
    <name evidence="1" type="ORF">EZ444_26395</name>
    <name evidence="2" type="ORF">FBD94_17925</name>
</gene>
<name>A0A4R0M8Y8_9SPHI</name>
<dbReference type="InterPro" id="IPR032710">
    <property type="entry name" value="NTF2-like_dom_sf"/>
</dbReference>
<evidence type="ECO:0000313" key="4">
    <source>
        <dbReference type="Proteomes" id="UP000309594"/>
    </source>
</evidence>
<dbReference type="Gene3D" id="3.10.450.50">
    <property type="match status" value="1"/>
</dbReference>
<dbReference type="AlphaFoldDB" id="A0A4R0M8Y8"/>
<reference evidence="1 3" key="1">
    <citation type="submission" date="2019-02" db="EMBL/GenBank/DDBJ databases">
        <title>Pedobacter sp. RP-3-8 sp. nov., isolated from Arctic soil.</title>
        <authorList>
            <person name="Dahal R.H."/>
        </authorList>
    </citation>
    <scope>NUCLEOTIDE SEQUENCE [LARGE SCALE GENOMIC DNA]</scope>
    <source>
        <strain evidence="1 3">RP-3-8</strain>
    </source>
</reference>
<accession>A0A4R0M8Y8</accession>
<organism evidence="1 3">
    <name type="scientific">Pedobacter hiemivivus</name>
    <dbReference type="NCBI Taxonomy" id="2530454"/>
    <lineage>
        <taxon>Bacteria</taxon>
        <taxon>Pseudomonadati</taxon>
        <taxon>Bacteroidota</taxon>
        <taxon>Sphingobacteriia</taxon>
        <taxon>Sphingobacteriales</taxon>
        <taxon>Sphingobacteriaceae</taxon>
        <taxon>Pedobacter</taxon>
    </lineage>
</organism>
<dbReference type="SUPFAM" id="SSF54427">
    <property type="entry name" value="NTF2-like"/>
    <property type="match status" value="1"/>
</dbReference>
<sequence length="105" mass="11606">MNLPEVIKNLVKAQDESDASAYAGCFSQTATVVDEGNTYQGSTAIQDWIDKANKQYQTVMKPLAYAETEKILQAEVSGNFPGSPIVLRYHFSFENNLIKTLKITG</sequence>
<evidence type="ECO:0000313" key="1">
    <source>
        <dbReference type="EMBL" id="TCC82680.1"/>
    </source>
</evidence>
<dbReference type="EMBL" id="SWDX01000007">
    <property type="protein sequence ID" value="TKC58499.1"/>
    <property type="molecule type" value="Genomic_DNA"/>
</dbReference>
<protein>
    <submittedName>
        <fullName evidence="1">Nuclear transport factor 2 family protein</fullName>
    </submittedName>
</protein>